<reference evidence="1" key="1">
    <citation type="submission" date="2020-02" db="EMBL/GenBank/DDBJ databases">
        <authorList>
            <person name="Meier V. D."/>
        </authorList>
    </citation>
    <scope>NUCLEOTIDE SEQUENCE</scope>
    <source>
        <strain evidence="1">AVDCRST_MAG93</strain>
    </source>
</reference>
<protein>
    <submittedName>
        <fullName evidence="1">Uncharacterized protein</fullName>
    </submittedName>
</protein>
<dbReference type="EMBL" id="CADCTR010001189">
    <property type="protein sequence ID" value="CAA9285354.1"/>
    <property type="molecule type" value="Genomic_DNA"/>
</dbReference>
<sequence>MACYAQLVYGRVAAGMKAGTEPIGWPAPVAGYNCVTFGLPRL</sequence>
<proteinExistence type="predicted"/>
<organism evidence="1">
    <name type="scientific">uncultured Chloroflexia bacterium</name>
    <dbReference type="NCBI Taxonomy" id="1672391"/>
    <lineage>
        <taxon>Bacteria</taxon>
        <taxon>Bacillati</taxon>
        <taxon>Chloroflexota</taxon>
        <taxon>Chloroflexia</taxon>
        <taxon>environmental samples</taxon>
    </lineage>
</organism>
<accession>A0A6J4JR65</accession>
<dbReference type="AlphaFoldDB" id="A0A6J4JR65"/>
<gene>
    <name evidence="1" type="ORF">AVDCRST_MAG93-3484</name>
</gene>
<evidence type="ECO:0000313" key="1">
    <source>
        <dbReference type="EMBL" id="CAA9285354.1"/>
    </source>
</evidence>
<name>A0A6J4JR65_9CHLR</name>